<dbReference type="GO" id="GO:0043005">
    <property type="term" value="C:neuron projection"/>
    <property type="evidence" value="ECO:0000318"/>
    <property type="project" value="GO_Central"/>
</dbReference>
<dbReference type="Gene3D" id="1.20.58.390">
    <property type="entry name" value="Neurotransmitter-gated ion-channel transmembrane domain"/>
    <property type="match status" value="2"/>
</dbReference>
<dbReference type="InterPro" id="IPR036719">
    <property type="entry name" value="Neuro-gated_channel_TM_sf"/>
</dbReference>
<evidence type="ECO:0000256" key="11">
    <source>
        <dbReference type="ARBA" id="ARBA00023286"/>
    </source>
</evidence>
<dbReference type="AlphaFoldDB" id="A0A9J7N7K7"/>
<dbReference type="Gene3D" id="2.70.170.10">
    <property type="entry name" value="Neurotransmitter-gated ion-channel ligand-binding domain"/>
    <property type="match status" value="1"/>
</dbReference>
<dbReference type="FunFam" id="1.20.58.390:FF:000088">
    <property type="entry name" value="Uncharacterized protein"/>
    <property type="match status" value="1"/>
</dbReference>
<organism evidence="17 18">
    <name type="scientific">Branchiostoma floridae</name>
    <name type="common">Florida lancelet</name>
    <name type="synonym">Amphioxus</name>
    <dbReference type="NCBI Taxonomy" id="7739"/>
    <lineage>
        <taxon>Eukaryota</taxon>
        <taxon>Metazoa</taxon>
        <taxon>Chordata</taxon>
        <taxon>Cephalochordata</taxon>
        <taxon>Leptocardii</taxon>
        <taxon>Amphioxiformes</taxon>
        <taxon>Branchiostomatidae</taxon>
        <taxon>Branchiostoma</taxon>
    </lineage>
</organism>
<dbReference type="PROSITE" id="PS00236">
    <property type="entry name" value="NEUROTR_ION_CHANNEL"/>
    <property type="match status" value="1"/>
</dbReference>
<keyword evidence="1 14" id="KW-0813">Transport</keyword>
<comment type="subcellular location">
    <subcellularLocation>
        <location evidence="13">Synaptic cell membrane</location>
        <topology evidence="13">Multi-pass membrane protein</topology>
    </subcellularLocation>
</comment>
<feature type="transmembrane region" description="Helical" evidence="14">
    <location>
        <begin position="448"/>
        <end position="469"/>
    </location>
</feature>
<dbReference type="InterPro" id="IPR006201">
    <property type="entry name" value="Neur_channel"/>
</dbReference>
<dbReference type="NCBIfam" id="TIGR00860">
    <property type="entry name" value="LIC"/>
    <property type="match status" value="1"/>
</dbReference>
<evidence type="ECO:0000256" key="14">
    <source>
        <dbReference type="RuleBase" id="RU000687"/>
    </source>
</evidence>
<keyword evidence="7 14" id="KW-0472">Membrane</keyword>
<dbReference type="InterPro" id="IPR006202">
    <property type="entry name" value="Neur_chan_lig-bd"/>
</dbReference>
<evidence type="ECO:0000256" key="10">
    <source>
        <dbReference type="ARBA" id="ARBA00023180"/>
    </source>
</evidence>
<accession>A0A9J7N7K7</accession>
<dbReference type="PRINTS" id="PR00254">
    <property type="entry name" value="NICOTINICR"/>
</dbReference>
<dbReference type="RefSeq" id="XP_035694341.1">
    <property type="nucleotide sequence ID" value="XM_035838448.1"/>
</dbReference>
<evidence type="ECO:0000256" key="1">
    <source>
        <dbReference type="ARBA" id="ARBA00022448"/>
    </source>
</evidence>
<evidence type="ECO:0000256" key="3">
    <source>
        <dbReference type="ARBA" id="ARBA00022692"/>
    </source>
</evidence>
<feature type="transmembrane region" description="Helical" evidence="14">
    <location>
        <begin position="233"/>
        <end position="252"/>
    </location>
</feature>
<evidence type="ECO:0000256" key="5">
    <source>
        <dbReference type="ARBA" id="ARBA00023018"/>
    </source>
</evidence>
<evidence type="ECO:0000256" key="2">
    <source>
        <dbReference type="ARBA" id="ARBA00022475"/>
    </source>
</evidence>
<reference evidence="17" key="2">
    <citation type="journal article" date="2020" name="Nat. Ecol. Evol.">
        <title>Deeply conserved synteny resolves early events in vertebrate evolution.</title>
        <authorList>
            <person name="Simakov O."/>
            <person name="Marletaz F."/>
            <person name="Yue J.X."/>
            <person name="O'Connell B."/>
            <person name="Jenkins J."/>
            <person name="Brandt A."/>
            <person name="Calef R."/>
            <person name="Tung C.H."/>
            <person name="Huang T.K."/>
            <person name="Schmutz J."/>
            <person name="Satoh N."/>
            <person name="Yu J.K."/>
            <person name="Putnam N.H."/>
            <person name="Green R.E."/>
            <person name="Rokhsar D.S."/>
        </authorList>
    </citation>
    <scope>NUCLEOTIDE SEQUENCE [LARGE SCALE GENOMIC DNA]</scope>
    <source>
        <strain evidence="17">S238N-H82</strain>
    </source>
</reference>
<feature type="transmembrane region" description="Helical" evidence="14">
    <location>
        <begin position="264"/>
        <end position="282"/>
    </location>
</feature>
<dbReference type="Proteomes" id="UP000001554">
    <property type="component" value="Chromosome 13"/>
</dbReference>
<dbReference type="KEGG" id="bfo:118428406"/>
<dbReference type="CDD" id="cd18997">
    <property type="entry name" value="LGIC_ECD_nAChR"/>
    <property type="match status" value="1"/>
</dbReference>
<evidence type="ECO:0000259" key="16">
    <source>
        <dbReference type="Pfam" id="PF02932"/>
    </source>
</evidence>
<evidence type="ECO:0000256" key="13">
    <source>
        <dbReference type="ARBA" id="ARBA00034099"/>
    </source>
</evidence>
<dbReference type="GO" id="GO:0005231">
    <property type="term" value="F:excitatory extracellular ligand-gated monoatomic ion channel activity"/>
    <property type="evidence" value="ECO:0000318"/>
    <property type="project" value="GO_Central"/>
</dbReference>
<dbReference type="CDD" id="cd19051">
    <property type="entry name" value="LGIC_TM_cation"/>
    <property type="match status" value="1"/>
</dbReference>
<dbReference type="GO" id="GO:0022850">
    <property type="term" value="F:serotonin-gated monoatomic cation channel activity"/>
    <property type="evidence" value="ECO:0000318"/>
    <property type="project" value="GO_Central"/>
</dbReference>
<keyword evidence="4 14" id="KW-1133">Transmembrane helix</keyword>
<keyword evidence="10" id="KW-0325">Glycoprotein</keyword>
<keyword evidence="5" id="KW-0770">Synapse</keyword>
<dbReference type="GO" id="GO:0005886">
    <property type="term" value="C:plasma membrane"/>
    <property type="evidence" value="ECO:0000318"/>
    <property type="project" value="GO_Central"/>
</dbReference>
<dbReference type="GO" id="GO:0034220">
    <property type="term" value="P:monoatomic ion transmembrane transport"/>
    <property type="evidence" value="ECO:0000318"/>
    <property type="project" value="GO_Central"/>
</dbReference>
<proteinExistence type="inferred from homology"/>
<evidence type="ECO:0000256" key="6">
    <source>
        <dbReference type="ARBA" id="ARBA00023065"/>
    </source>
</evidence>
<keyword evidence="6 14" id="KW-0406">Ion transport</keyword>
<evidence type="ECO:0000256" key="12">
    <source>
        <dbReference type="ARBA" id="ARBA00023303"/>
    </source>
</evidence>
<dbReference type="Pfam" id="PF02931">
    <property type="entry name" value="Neur_chan_LBD"/>
    <property type="match status" value="1"/>
</dbReference>
<dbReference type="InterPro" id="IPR002394">
    <property type="entry name" value="Nicotinic_acetylcholine_rcpt"/>
</dbReference>
<name>A0A9J7N7K7_BRAFL</name>
<dbReference type="GO" id="GO:0045202">
    <property type="term" value="C:synapse"/>
    <property type="evidence" value="ECO:0000318"/>
    <property type="project" value="GO_Central"/>
</dbReference>
<protein>
    <submittedName>
        <fullName evidence="18">Neuronal acetylcholine receptor subunit alpha-10-like</fullName>
    </submittedName>
</protein>
<dbReference type="PANTHER" id="PTHR18945">
    <property type="entry name" value="NEUROTRANSMITTER GATED ION CHANNEL"/>
    <property type="match status" value="1"/>
</dbReference>
<dbReference type="GO" id="GO:0045211">
    <property type="term" value="C:postsynaptic membrane"/>
    <property type="evidence" value="ECO:0007669"/>
    <property type="project" value="InterPro"/>
</dbReference>
<dbReference type="Pfam" id="PF02932">
    <property type="entry name" value="Neur_chan_memb"/>
    <property type="match status" value="1"/>
</dbReference>
<evidence type="ECO:0000259" key="15">
    <source>
        <dbReference type="Pfam" id="PF02931"/>
    </source>
</evidence>
<feature type="domain" description="Neurotransmitter-gated ion-channel ligand-binding" evidence="15">
    <location>
        <begin position="27"/>
        <end position="231"/>
    </location>
</feature>
<evidence type="ECO:0000256" key="9">
    <source>
        <dbReference type="ARBA" id="ARBA00023170"/>
    </source>
</evidence>
<feature type="signal peptide" evidence="14">
    <location>
        <begin position="1"/>
        <end position="21"/>
    </location>
</feature>
<dbReference type="GO" id="GO:0022848">
    <property type="term" value="F:acetylcholine-gated monoatomic cation-selective channel activity"/>
    <property type="evidence" value="ECO:0007669"/>
    <property type="project" value="InterPro"/>
</dbReference>
<comment type="similarity">
    <text evidence="14">Belongs to the ligand-gated ion channel (TC 1.A.9) family.</text>
</comment>
<dbReference type="InterPro" id="IPR036734">
    <property type="entry name" value="Neur_chan_lig-bd_sf"/>
</dbReference>
<dbReference type="InterPro" id="IPR018000">
    <property type="entry name" value="Neurotransmitter_ion_chnl_CS"/>
</dbReference>
<dbReference type="InterPro" id="IPR038050">
    <property type="entry name" value="Neuro_actylchol_rec"/>
</dbReference>
<dbReference type="OMA" id="WEDIAYA"/>
<dbReference type="FunFam" id="2.70.170.10:FF:000030">
    <property type="entry name" value="AcetylCholine Receptor"/>
    <property type="match status" value="1"/>
</dbReference>
<dbReference type="GO" id="GO:0007268">
    <property type="term" value="P:chemical synaptic transmission"/>
    <property type="evidence" value="ECO:0000318"/>
    <property type="project" value="GO_Central"/>
</dbReference>
<feature type="domain" description="Neurotransmitter-gated ion-channel transmembrane" evidence="16">
    <location>
        <begin position="240"/>
        <end position="455"/>
    </location>
</feature>
<dbReference type="InterPro" id="IPR006029">
    <property type="entry name" value="Neurotrans-gated_channel_TM"/>
</dbReference>
<gene>
    <name evidence="18" type="primary">LOC118428406</name>
</gene>
<keyword evidence="17" id="KW-1185">Reference proteome</keyword>
<evidence type="ECO:0000256" key="7">
    <source>
        <dbReference type="ARBA" id="ARBA00023136"/>
    </source>
</evidence>
<evidence type="ECO:0000313" key="17">
    <source>
        <dbReference type="Proteomes" id="UP000001554"/>
    </source>
</evidence>
<keyword evidence="3 14" id="KW-0812">Transmembrane</keyword>
<dbReference type="PRINTS" id="PR00252">
    <property type="entry name" value="NRIONCHANNEL"/>
</dbReference>
<dbReference type="SUPFAM" id="SSF63712">
    <property type="entry name" value="Nicotinic receptor ligand binding domain-like"/>
    <property type="match status" value="1"/>
</dbReference>
<keyword evidence="9" id="KW-0675">Receptor</keyword>
<feature type="chain" id="PRO_5039962793" evidence="14">
    <location>
        <begin position="22"/>
        <end position="474"/>
    </location>
</feature>
<dbReference type="GeneID" id="118428406"/>
<reference evidence="18" key="3">
    <citation type="submission" date="2025-08" db="UniProtKB">
        <authorList>
            <consortium name="RefSeq"/>
        </authorList>
    </citation>
    <scope>IDENTIFICATION</scope>
</reference>
<keyword evidence="14" id="KW-0732">Signal</keyword>
<keyword evidence="2" id="KW-1003">Cell membrane</keyword>
<feature type="transmembrane region" description="Helical" evidence="14">
    <location>
        <begin position="294"/>
        <end position="317"/>
    </location>
</feature>
<evidence type="ECO:0000256" key="4">
    <source>
        <dbReference type="ARBA" id="ARBA00022989"/>
    </source>
</evidence>
<dbReference type="GO" id="GO:1904315">
    <property type="term" value="F:transmitter-gated monoatomic ion channel activity involved in regulation of postsynaptic membrane potential"/>
    <property type="evidence" value="ECO:0000318"/>
    <property type="project" value="GO_Central"/>
</dbReference>
<dbReference type="SUPFAM" id="SSF90112">
    <property type="entry name" value="Neurotransmitter-gated ion-channel transmembrane pore"/>
    <property type="match status" value="1"/>
</dbReference>
<keyword evidence="11" id="KW-1071">Ligand-gated ion channel</keyword>
<dbReference type="OrthoDB" id="5975154at2759"/>
<sequence>MRTSLIIIVLATLTILPEIRCQQVGEALKSHLLTGYNKYLRPVTNSSQKIDVTFGVALRQIIDLKEKEQTFRINVWLRMFWTDYILQWNASDWDGLTSVTVHSSEIWRPDVFLYNNIGDSYGNVEEITSITVQNTGAVAYYQPGIFESACPVSVGSFPFDTQECELEFGSWIYTGLSLDFHNNANESDQSSYIPNEEFVLTSAPLSKRIGYYSCCPEPYPSMVINFSLERRSFFYIFNMVLPCIILMVLNWFGFYIPPDSGERLGFFMTILLALVVFLQVLSDILPKTSRETPLLGVFFAATIGLVGFSCLVSIVIIRLSCNSPPTRPVPRWMRVTLLHGLSRLFCMNSIYQEDNSNKVTPSGGVAADDLVIERVVSNGHVINGDVDTPYATRVTNGRRETGNDQSVLTVLRGLGAQVTKHFNTLEEKASEEGHQDDWKMVALVLDRFFLWVVGAGTIAVILCLFFVRYPKPQP</sequence>
<evidence type="ECO:0000313" key="18">
    <source>
        <dbReference type="RefSeq" id="XP_035694341.1"/>
    </source>
</evidence>
<dbReference type="GO" id="GO:0042391">
    <property type="term" value="P:regulation of membrane potential"/>
    <property type="evidence" value="ECO:0000318"/>
    <property type="project" value="GO_Central"/>
</dbReference>
<reference evidence="18" key="1">
    <citation type="journal article" date="2016" name="Genome Biol. Evol.">
        <title>Conserved non-coding elements in the most distant genera of cephalochordates: the Goldilocks principle.</title>
        <authorList>
            <person name="Yue J.X."/>
            <person name="Kozmikova I."/>
            <person name="Ono H."/>
            <person name="Nossa C.W."/>
            <person name="Kozmik Z."/>
            <person name="Putnam N.H."/>
            <person name="Yu J.K."/>
            <person name="Holland L.Z."/>
        </authorList>
    </citation>
    <scope>NUCLEOTIDE SEQUENCE</scope>
</reference>
<evidence type="ECO:0000256" key="8">
    <source>
        <dbReference type="ARBA" id="ARBA00023157"/>
    </source>
</evidence>
<dbReference type="GO" id="GO:1902495">
    <property type="term" value="C:transmembrane transporter complex"/>
    <property type="evidence" value="ECO:0000318"/>
    <property type="project" value="GO_Central"/>
</dbReference>
<keyword evidence="12 14" id="KW-0407">Ion channel</keyword>
<keyword evidence="8" id="KW-1015">Disulfide bond</keyword>